<dbReference type="Proteomes" id="UP000249902">
    <property type="component" value="Unassembled WGS sequence"/>
</dbReference>
<dbReference type="EMBL" id="CP022385">
    <property type="protein sequence ID" value="ATA84437.1"/>
    <property type="molecule type" value="Genomic_DNA"/>
</dbReference>
<reference evidence="3" key="2">
    <citation type="submission" date="2017-06" db="EMBL/GenBank/DDBJ databases">
        <title>Capnocytophaga spp. assemblies.</title>
        <authorList>
            <person name="Gulvik C.A."/>
        </authorList>
    </citation>
    <scope>NUCLEOTIDE SEQUENCE [LARGE SCALE GENOMIC DNA]</scope>
    <source>
        <strain evidence="3">KC1668</strain>
    </source>
</reference>
<dbReference type="RefSeq" id="WP_002680404.1">
    <property type="nucleotide sequence ID" value="NZ_CP022385.1"/>
</dbReference>
<accession>A0AAX2IBE3</accession>
<evidence type="ECO:0000313" key="3">
    <source>
        <dbReference type="Proteomes" id="UP000217301"/>
    </source>
</evidence>
<gene>
    <name evidence="1" type="ORF">CGC55_07940</name>
    <name evidence="2" type="ORF">NCTC11653_01705</name>
</gene>
<dbReference type="EMBL" id="UAVP01000008">
    <property type="protein sequence ID" value="SQA75792.1"/>
    <property type="molecule type" value="Genomic_DNA"/>
</dbReference>
<dbReference type="Pfam" id="PF05708">
    <property type="entry name" value="Peptidase_C92"/>
    <property type="match status" value="1"/>
</dbReference>
<dbReference type="Gene3D" id="3.90.1720.10">
    <property type="entry name" value="endopeptidase domain like (from Nostoc punctiforme)"/>
    <property type="match status" value="1"/>
</dbReference>
<dbReference type="Proteomes" id="UP000217301">
    <property type="component" value="Chromosome"/>
</dbReference>
<reference evidence="1" key="1">
    <citation type="journal article" date="2017" name="Genome Announc.">
        <title>Twelve Complete Reference Genomes of Clinical Isolates in the Capnocytophaga Genus.</title>
        <authorList>
            <person name="Villarma A."/>
            <person name="Gulvik C.A."/>
            <person name="Rowe L.A."/>
            <person name="Sheth M."/>
            <person name="Juieng P."/>
            <person name="Nicholson A.C."/>
            <person name="Loparev V.N."/>
            <person name="McQuiston J.R."/>
        </authorList>
    </citation>
    <scope>NUCLEOTIDE SEQUENCE</scope>
    <source>
        <strain evidence="1">KC1668</strain>
    </source>
</reference>
<evidence type="ECO:0000313" key="4">
    <source>
        <dbReference type="Proteomes" id="UP000249902"/>
    </source>
</evidence>
<reference evidence="2 4" key="3">
    <citation type="submission" date="2018-06" db="EMBL/GenBank/DDBJ databases">
        <authorList>
            <consortium name="Pathogen Informatics"/>
            <person name="Doyle S."/>
        </authorList>
    </citation>
    <scope>NUCLEOTIDE SEQUENCE [LARGE SCALE GENOMIC DNA]</scope>
    <source>
        <strain evidence="2 4">NCTC11653</strain>
    </source>
</reference>
<evidence type="ECO:0000313" key="2">
    <source>
        <dbReference type="EMBL" id="SQA75792.1"/>
    </source>
</evidence>
<dbReference type="InterPro" id="IPR038765">
    <property type="entry name" value="Papain-like_cys_pep_sf"/>
</dbReference>
<protein>
    <submittedName>
        <fullName evidence="2">Orthopoxvirus protein of uncharacterized function (DUF830)</fullName>
    </submittedName>
</protein>
<sequence length="234" mass="27434">MKKFLFFLAALLLLSYTAFRIFFYIDHRSEEKQVAENEHSLRLTPSQLDSLQEGDIILRRGYGIFSDLIAKRLNDGRFDVTHSGILYRKNGNWWVIHSLSSDVSNIDGMQEQPLNAFLKYSMPKKILIVRPLHSTPEQGRAVVQRAKHYLKAQIPFDHLGTIDEPSQLYCTELIYQILDNDLHFIAFPTDKPQRQQLFTTMTTLYNPKYFEIIINTYPNKKQKKLIEKILKHSE</sequence>
<dbReference type="InterPro" id="IPR024453">
    <property type="entry name" value="Peptidase_C92"/>
</dbReference>
<name>A0AAX2IBE3_CAPSP</name>
<keyword evidence="3" id="KW-1185">Reference proteome</keyword>
<dbReference type="AlphaFoldDB" id="A0AAX2IBE3"/>
<dbReference type="SUPFAM" id="SSF54001">
    <property type="entry name" value="Cysteine proteinases"/>
    <property type="match status" value="1"/>
</dbReference>
<dbReference type="KEGG" id="cspu:CGC55_07940"/>
<evidence type="ECO:0000313" key="1">
    <source>
        <dbReference type="EMBL" id="ATA84437.1"/>
    </source>
</evidence>
<organism evidence="2 4">
    <name type="scientific">Capnocytophaga sputigena</name>
    <dbReference type="NCBI Taxonomy" id="1019"/>
    <lineage>
        <taxon>Bacteria</taxon>
        <taxon>Pseudomonadati</taxon>
        <taxon>Bacteroidota</taxon>
        <taxon>Flavobacteriia</taxon>
        <taxon>Flavobacteriales</taxon>
        <taxon>Flavobacteriaceae</taxon>
        <taxon>Capnocytophaga</taxon>
    </lineage>
</organism>
<proteinExistence type="predicted"/>